<feature type="compositionally biased region" description="Basic and acidic residues" evidence="1">
    <location>
        <begin position="144"/>
        <end position="171"/>
    </location>
</feature>
<sequence>MARHQTRGSRQGEEVRARSERSERGRAGVSALPARHRPVPREPAFFRQRVAGGRSGVSGQGLTGRARRWVEVRRSGLPVPAPPAVAQRPKSATFEPTRLGSPDAGRAERRASAQPEAPPQRDERREARERGEDQIEAGRGFRARRTDQPRDDERAESAEDRHRDVIRERHAGRARRNRKDLRKQARQRGEIAGHQEREHDLHGDQRAERRMRGEPRERRVDQHEDRERGHAHRPHAAVAIGPVPDHRRETHLDHADDENRGERRGRRELQLLHAVGRHEQHEVSRDGAEHDRADRRGKPPLVRGERVAQRVRGGRRREEFGRLVDFRTNVVRDGPEQQPEAERHAPAPCRHLRAREPRVERRAEDRREECREPLARDLPAREETAPPGHVLGEKRGRAAEFAARGEALHQPRADEHDGRRDPDRRVGRQHRDDERARHHQQDRQRERGLAAVAVRVCAEHDRAERPHEERHAERAERQQQRHRVVAGGKEQPRDRDREETVDDEIEPFERVADRRGDDGAPHARGDGIGRGRSRVGCVHGVS</sequence>
<feature type="compositionally biased region" description="Gly residues" evidence="1">
    <location>
        <begin position="53"/>
        <end position="62"/>
    </location>
</feature>
<evidence type="ECO:0000256" key="1">
    <source>
        <dbReference type="SAM" id="MobiDB-lite"/>
    </source>
</evidence>
<feature type="compositionally biased region" description="Basic and acidic residues" evidence="1">
    <location>
        <begin position="187"/>
        <end position="228"/>
    </location>
</feature>
<proteinExistence type="predicted"/>
<dbReference type="EnsemblBacteria" id="ABA47971">
    <property type="protein sequence ID" value="ABA47971"/>
    <property type="gene ID" value="BURPS1710b_3375"/>
</dbReference>
<organism evidence="2 3">
    <name type="scientific">Burkholderia pseudomallei (strain 1710b)</name>
    <dbReference type="NCBI Taxonomy" id="320372"/>
    <lineage>
        <taxon>Bacteria</taxon>
        <taxon>Pseudomonadati</taxon>
        <taxon>Pseudomonadota</taxon>
        <taxon>Betaproteobacteria</taxon>
        <taxon>Burkholderiales</taxon>
        <taxon>Burkholderiaceae</taxon>
        <taxon>Burkholderia</taxon>
        <taxon>pseudomallei group</taxon>
    </lineage>
</organism>
<feature type="compositionally biased region" description="Basic and acidic residues" evidence="1">
    <location>
        <begin position="10"/>
        <end position="26"/>
    </location>
</feature>
<feature type="region of interest" description="Disordered" evidence="1">
    <location>
        <begin position="331"/>
        <end position="542"/>
    </location>
</feature>
<name>Q3JNV7_BURP1</name>
<feature type="compositionally biased region" description="Basic residues" evidence="1">
    <location>
        <begin position="172"/>
        <end position="186"/>
    </location>
</feature>
<feature type="region of interest" description="Disordered" evidence="1">
    <location>
        <begin position="277"/>
        <end position="310"/>
    </location>
</feature>
<feature type="compositionally biased region" description="Basic and acidic residues" evidence="1">
    <location>
        <begin position="406"/>
        <end position="448"/>
    </location>
</feature>
<dbReference type="AlphaFoldDB" id="Q3JNV7"/>
<evidence type="ECO:0000313" key="2">
    <source>
        <dbReference type="EMBL" id="ABA47971.1"/>
    </source>
</evidence>
<feature type="compositionally biased region" description="Basic and acidic residues" evidence="1">
    <location>
        <begin position="119"/>
        <end position="133"/>
    </location>
</feature>
<feature type="compositionally biased region" description="Basic and acidic residues" evidence="1">
    <location>
        <begin position="354"/>
        <end position="384"/>
    </location>
</feature>
<reference evidence="2 3" key="1">
    <citation type="submission" date="2005-09" db="EMBL/GenBank/DDBJ databases">
        <authorList>
            <person name="Woods D.E."/>
            <person name="Nierman W.C."/>
        </authorList>
    </citation>
    <scope>NUCLEOTIDE SEQUENCE [LARGE SCALE GENOMIC DNA]</scope>
    <source>
        <strain evidence="2 3">1710b</strain>
    </source>
</reference>
<feature type="region of interest" description="Disordered" evidence="1">
    <location>
        <begin position="1"/>
        <end position="265"/>
    </location>
</feature>
<gene>
    <name evidence="2" type="ordered locus">BURPS1710b_3375</name>
</gene>
<accession>Q3JNV7</accession>
<dbReference type="Proteomes" id="UP000002700">
    <property type="component" value="Chromosome I"/>
</dbReference>
<dbReference type="EMBL" id="CP000124">
    <property type="protein sequence ID" value="ABA47971.1"/>
    <property type="molecule type" value="Genomic_DNA"/>
</dbReference>
<feature type="compositionally biased region" description="Basic and acidic residues" evidence="1">
    <location>
        <begin position="507"/>
        <end position="529"/>
    </location>
</feature>
<feature type="compositionally biased region" description="Basic and acidic residues" evidence="1">
    <location>
        <begin position="244"/>
        <end position="265"/>
    </location>
</feature>
<dbReference type="HOGENOM" id="CLU_502212_0_0_4"/>
<feature type="compositionally biased region" description="Basic and acidic residues" evidence="1">
    <location>
        <begin position="277"/>
        <end position="308"/>
    </location>
</feature>
<dbReference type="KEGG" id="bpm:BURPS1710b_3375"/>
<feature type="compositionally biased region" description="Basic and acidic residues" evidence="1">
    <location>
        <begin position="457"/>
        <end position="479"/>
    </location>
</feature>
<evidence type="ECO:0000313" key="3">
    <source>
        <dbReference type="Proteomes" id="UP000002700"/>
    </source>
</evidence>
<protein>
    <submittedName>
        <fullName evidence="2">Uncharacterized protein</fullName>
    </submittedName>
</protein>